<dbReference type="Gene3D" id="3.30.60.90">
    <property type="match status" value="1"/>
</dbReference>
<dbReference type="PANTHER" id="PTHR12268:SF13">
    <property type="entry name" value="E3 UBIQUITIN-PROTEIN LIGASE KCMF1"/>
    <property type="match status" value="1"/>
</dbReference>
<evidence type="ECO:0000256" key="1">
    <source>
        <dbReference type="ARBA" id="ARBA00000900"/>
    </source>
</evidence>
<accession>A0A814KWN5</accession>
<reference evidence="11" key="1">
    <citation type="submission" date="2021-02" db="EMBL/GenBank/DDBJ databases">
        <authorList>
            <person name="Nowell W R."/>
        </authorList>
    </citation>
    <scope>NUCLEOTIDE SEQUENCE</scope>
</reference>
<dbReference type="GO" id="GO:0008270">
    <property type="term" value="F:zinc ion binding"/>
    <property type="evidence" value="ECO:0007669"/>
    <property type="project" value="UniProtKB-KW"/>
</dbReference>
<dbReference type="AlphaFoldDB" id="A0A814KWN5"/>
<dbReference type="SUPFAM" id="SSF57850">
    <property type="entry name" value="RING/U-box"/>
    <property type="match status" value="1"/>
</dbReference>
<name>A0A814KWN5_ADIRI</name>
<dbReference type="InterPro" id="IPR043145">
    <property type="entry name" value="Znf_ZZ_sf"/>
</dbReference>
<dbReference type="InterPro" id="IPR000433">
    <property type="entry name" value="Znf_ZZ"/>
</dbReference>
<dbReference type="GO" id="GO:0045202">
    <property type="term" value="C:synapse"/>
    <property type="evidence" value="ECO:0007669"/>
    <property type="project" value="GOC"/>
</dbReference>
<organism evidence="11 13">
    <name type="scientific">Adineta ricciae</name>
    <name type="common">Rotifer</name>
    <dbReference type="NCBI Taxonomy" id="249248"/>
    <lineage>
        <taxon>Eukaryota</taxon>
        <taxon>Metazoa</taxon>
        <taxon>Spiralia</taxon>
        <taxon>Gnathifera</taxon>
        <taxon>Rotifera</taxon>
        <taxon>Eurotatoria</taxon>
        <taxon>Bdelloidea</taxon>
        <taxon>Adinetida</taxon>
        <taxon>Adinetidae</taxon>
        <taxon>Adineta</taxon>
    </lineage>
</organism>
<dbReference type="CDD" id="cd02338">
    <property type="entry name" value="ZZ_PCMF_like"/>
    <property type="match status" value="1"/>
</dbReference>
<protein>
    <recommendedName>
        <fullName evidence="2">RING-type E3 ubiquitin transferase</fullName>
        <ecNumber evidence="2">2.3.2.27</ecNumber>
    </recommendedName>
</protein>
<dbReference type="GO" id="GO:0061630">
    <property type="term" value="F:ubiquitin protein ligase activity"/>
    <property type="evidence" value="ECO:0007669"/>
    <property type="project" value="UniProtKB-EC"/>
</dbReference>
<dbReference type="GO" id="GO:0099536">
    <property type="term" value="P:synaptic signaling"/>
    <property type="evidence" value="ECO:0007669"/>
    <property type="project" value="TreeGrafter"/>
</dbReference>
<gene>
    <name evidence="11" type="ORF">EDS130_LOCUS17758</name>
    <name evidence="10" type="ORF">XAT740_LOCUS14935</name>
</gene>
<proteinExistence type="predicted"/>
<sequence>MSSHAGVSCDSCAKTNFSGRRYKCLSCDNYDLCGVCYDTDSESHNHLRSHPMQCILSKTSYEVFYGGETISHRTLISLTCPYCGISGFLSHTLLKHCLEKHPIISADKPTNRIVMCPLCVLNPVQAHQARFVSLADHLVREHDDESNSLFNHEPTSREKGKNQLVDFGHREDEDDNDDDEEEEDEDGLPLYILAERLFSKTDNHLPSLAEAIVRNYCNPVEQGTATLQRRPFARQGNTRNHFNNHPYGTIPRTTTTASLHIPFDATIESSIPSNRYTRNFSFYEPLSDFDSSLSDIPANASIFVRSALPAHIGSFPNEPVLRKKATQPAMSIEPPATDYSSWQKNVPVVLSHSKPSVNTENKNKTDSRSLLEKIFQTDHETDRTRSNTSTHNRTLFLQSLILSSLNISINKA</sequence>
<evidence type="ECO:0000256" key="6">
    <source>
        <dbReference type="ARBA" id="ARBA00022833"/>
    </source>
</evidence>
<evidence type="ECO:0000259" key="9">
    <source>
        <dbReference type="PROSITE" id="PS50135"/>
    </source>
</evidence>
<keyword evidence="5 7" id="KW-0863">Zinc-finger</keyword>
<dbReference type="PROSITE" id="PS01357">
    <property type="entry name" value="ZF_ZZ_1"/>
    <property type="match status" value="1"/>
</dbReference>
<evidence type="ECO:0000256" key="5">
    <source>
        <dbReference type="ARBA" id="ARBA00022771"/>
    </source>
</evidence>
<evidence type="ECO:0000256" key="7">
    <source>
        <dbReference type="PROSITE-ProRule" id="PRU00228"/>
    </source>
</evidence>
<comment type="catalytic activity">
    <reaction evidence="1">
        <text>S-ubiquitinyl-[E2 ubiquitin-conjugating enzyme]-L-cysteine + [acceptor protein]-L-lysine = [E2 ubiquitin-conjugating enzyme]-L-cysteine + N(6)-ubiquitinyl-[acceptor protein]-L-lysine.</text>
        <dbReference type="EC" id="2.3.2.27"/>
    </reaction>
</comment>
<feature type="domain" description="ZZ-type" evidence="9">
    <location>
        <begin position="4"/>
        <end position="60"/>
    </location>
</feature>
<evidence type="ECO:0000313" key="11">
    <source>
        <dbReference type="EMBL" id="CAF1057922.1"/>
    </source>
</evidence>
<dbReference type="InterPro" id="IPR050774">
    <property type="entry name" value="KCMF1/Dystrophin"/>
</dbReference>
<evidence type="ECO:0000256" key="3">
    <source>
        <dbReference type="ARBA" id="ARBA00022679"/>
    </source>
</evidence>
<dbReference type="EMBL" id="CAJNOR010000910">
    <property type="protein sequence ID" value="CAF1034654.1"/>
    <property type="molecule type" value="Genomic_DNA"/>
</dbReference>
<feature type="compositionally biased region" description="Basic and acidic residues" evidence="8">
    <location>
        <begin position="154"/>
        <end position="171"/>
    </location>
</feature>
<dbReference type="EC" id="2.3.2.27" evidence="2"/>
<keyword evidence="12" id="KW-1185">Reference proteome</keyword>
<dbReference type="PANTHER" id="PTHR12268">
    <property type="entry name" value="E3 UBIQUITIN-PROTEIN LIGASE KCMF1"/>
    <property type="match status" value="1"/>
</dbReference>
<evidence type="ECO:0000256" key="8">
    <source>
        <dbReference type="SAM" id="MobiDB-lite"/>
    </source>
</evidence>
<dbReference type="PROSITE" id="PS50135">
    <property type="entry name" value="ZF_ZZ_2"/>
    <property type="match status" value="1"/>
</dbReference>
<dbReference type="OrthoDB" id="7873042at2759"/>
<dbReference type="GO" id="GO:0005886">
    <property type="term" value="C:plasma membrane"/>
    <property type="evidence" value="ECO:0007669"/>
    <property type="project" value="TreeGrafter"/>
</dbReference>
<evidence type="ECO:0000256" key="4">
    <source>
        <dbReference type="ARBA" id="ARBA00022723"/>
    </source>
</evidence>
<evidence type="ECO:0000313" key="10">
    <source>
        <dbReference type="EMBL" id="CAF1034654.1"/>
    </source>
</evidence>
<keyword evidence="6" id="KW-0862">Zinc</keyword>
<keyword evidence="3" id="KW-0808">Transferase</keyword>
<evidence type="ECO:0000313" key="12">
    <source>
        <dbReference type="Proteomes" id="UP000663828"/>
    </source>
</evidence>
<dbReference type="Pfam" id="PF00569">
    <property type="entry name" value="ZZ"/>
    <property type="match status" value="1"/>
</dbReference>
<evidence type="ECO:0000256" key="2">
    <source>
        <dbReference type="ARBA" id="ARBA00012483"/>
    </source>
</evidence>
<feature type="region of interest" description="Disordered" evidence="8">
    <location>
        <begin position="145"/>
        <end position="186"/>
    </location>
</feature>
<keyword evidence="4" id="KW-0479">Metal-binding</keyword>
<comment type="caution">
    <text evidence="11">The sequence shown here is derived from an EMBL/GenBank/DDBJ whole genome shotgun (WGS) entry which is preliminary data.</text>
</comment>
<feature type="compositionally biased region" description="Acidic residues" evidence="8">
    <location>
        <begin position="172"/>
        <end position="186"/>
    </location>
</feature>
<dbReference type="Proteomes" id="UP000663852">
    <property type="component" value="Unassembled WGS sequence"/>
</dbReference>
<dbReference type="EMBL" id="CAJNOJ010000081">
    <property type="protein sequence ID" value="CAF1057922.1"/>
    <property type="molecule type" value="Genomic_DNA"/>
</dbReference>
<dbReference type="Proteomes" id="UP000663828">
    <property type="component" value="Unassembled WGS sequence"/>
</dbReference>
<evidence type="ECO:0000313" key="13">
    <source>
        <dbReference type="Proteomes" id="UP000663852"/>
    </source>
</evidence>
<dbReference type="SMART" id="SM00291">
    <property type="entry name" value="ZnF_ZZ"/>
    <property type="match status" value="1"/>
</dbReference>